<evidence type="ECO:0000259" key="3">
    <source>
        <dbReference type="Pfam" id="PF16095"/>
    </source>
</evidence>
<name>F4KSK6_HALH1</name>
<dbReference type="eggNOG" id="COG1100">
    <property type="taxonomic scope" value="Bacteria"/>
</dbReference>
<keyword evidence="2" id="KW-0677">Repeat</keyword>
<dbReference type="SUPFAM" id="SSF52540">
    <property type="entry name" value="P-loop containing nucleoside triphosphate hydrolases"/>
    <property type="match status" value="1"/>
</dbReference>
<evidence type="ECO:0000256" key="1">
    <source>
        <dbReference type="ARBA" id="ARBA00022614"/>
    </source>
</evidence>
<feature type="domain" description="C-terminal of Roc COR-B" evidence="4">
    <location>
        <begin position="563"/>
        <end position="724"/>
    </location>
</feature>
<feature type="domain" description="COR" evidence="3">
    <location>
        <begin position="409"/>
        <end position="550"/>
    </location>
</feature>
<protein>
    <submittedName>
        <fullName evidence="5">Leucine-rich repeat-containing protein</fullName>
    </submittedName>
</protein>
<dbReference type="AlphaFoldDB" id="F4KSK6"/>
<dbReference type="Pfam" id="PF16095">
    <property type="entry name" value="COR-A"/>
    <property type="match status" value="1"/>
</dbReference>
<dbReference type="InterPro" id="IPR025875">
    <property type="entry name" value="Leu-rich_rpt_4"/>
</dbReference>
<dbReference type="PANTHER" id="PTHR46652">
    <property type="entry name" value="LEUCINE-RICH REPEAT AND IQ DOMAIN-CONTAINING PROTEIN 1-RELATED"/>
    <property type="match status" value="1"/>
</dbReference>
<dbReference type="InterPro" id="IPR032171">
    <property type="entry name" value="COR-A"/>
</dbReference>
<gene>
    <name evidence="5" type="ordered locus">Halhy_6541</name>
</gene>
<evidence type="ECO:0000256" key="2">
    <source>
        <dbReference type="ARBA" id="ARBA00022737"/>
    </source>
</evidence>
<evidence type="ECO:0000259" key="4">
    <source>
        <dbReference type="Pfam" id="PF25497"/>
    </source>
</evidence>
<dbReference type="Pfam" id="PF08477">
    <property type="entry name" value="Roc"/>
    <property type="match status" value="1"/>
</dbReference>
<dbReference type="InterPro" id="IPR050836">
    <property type="entry name" value="SDS22/Internalin_LRR"/>
</dbReference>
<dbReference type="InterPro" id="IPR027417">
    <property type="entry name" value="P-loop_NTPase"/>
</dbReference>
<dbReference type="Proteomes" id="UP000008461">
    <property type="component" value="Chromosome"/>
</dbReference>
<dbReference type="Pfam" id="PF12799">
    <property type="entry name" value="LRR_4"/>
    <property type="match status" value="1"/>
</dbReference>
<dbReference type="Pfam" id="PF25497">
    <property type="entry name" value="COR-B"/>
    <property type="match status" value="1"/>
</dbReference>
<accession>F4KSK6</accession>
<dbReference type="InterPro" id="IPR032675">
    <property type="entry name" value="LRR_dom_sf"/>
</dbReference>
<dbReference type="Gene3D" id="1.10.10.2200">
    <property type="match status" value="1"/>
</dbReference>
<dbReference type="Gene3D" id="3.80.10.10">
    <property type="entry name" value="Ribonuclease Inhibitor"/>
    <property type="match status" value="1"/>
</dbReference>
<dbReference type="Gene3D" id="3.30.310.200">
    <property type="match status" value="1"/>
</dbReference>
<dbReference type="Gene3D" id="3.30.70.1390">
    <property type="entry name" value="ROC domain from the Parkinson's disease-associated leucine-rich repeat kinase 2"/>
    <property type="match status" value="1"/>
</dbReference>
<dbReference type="Gene3D" id="1.10.10.10">
    <property type="entry name" value="Winged helix-like DNA-binding domain superfamily/Winged helix DNA-binding domain"/>
    <property type="match status" value="1"/>
</dbReference>
<dbReference type="EMBL" id="CP002691">
    <property type="protein sequence ID" value="AEE54357.1"/>
    <property type="molecule type" value="Genomic_DNA"/>
</dbReference>
<dbReference type="HOGENOM" id="CLU_006878_0_0_10"/>
<dbReference type="PROSITE" id="PS51450">
    <property type="entry name" value="LRR"/>
    <property type="match status" value="2"/>
</dbReference>
<dbReference type="InterPro" id="IPR001611">
    <property type="entry name" value="Leu-rich_rpt"/>
</dbReference>
<dbReference type="OrthoDB" id="1148122at2"/>
<evidence type="ECO:0000313" key="6">
    <source>
        <dbReference type="Proteomes" id="UP000008461"/>
    </source>
</evidence>
<evidence type="ECO:0000313" key="5">
    <source>
        <dbReference type="EMBL" id="AEE54357.1"/>
    </source>
</evidence>
<keyword evidence="6" id="KW-1185">Reference proteome</keyword>
<dbReference type="RefSeq" id="WP_013768874.1">
    <property type="nucleotide sequence ID" value="NC_015510.1"/>
</dbReference>
<dbReference type="eggNOG" id="COG4886">
    <property type="taxonomic scope" value="Bacteria"/>
</dbReference>
<dbReference type="STRING" id="760192.Halhy_6541"/>
<proteinExistence type="predicted"/>
<dbReference type="InterPro" id="IPR057263">
    <property type="entry name" value="COR-B"/>
</dbReference>
<keyword evidence="1" id="KW-0433">Leucine-rich repeat</keyword>
<dbReference type="InterPro" id="IPR036388">
    <property type="entry name" value="WH-like_DNA-bd_sf"/>
</dbReference>
<reference key="2">
    <citation type="submission" date="2011-04" db="EMBL/GenBank/DDBJ databases">
        <title>Complete sequence of chromosome of Haliscomenobacter hydrossis DSM 1100.</title>
        <authorList>
            <consortium name="US DOE Joint Genome Institute (JGI-PGF)"/>
            <person name="Lucas S."/>
            <person name="Han J."/>
            <person name="Lapidus A."/>
            <person name="Bruce D."/>
            <person name="Goodwin L."/>
            <person name="Pitluck S."/>
            <person name="Peters L."/>
            <person name="Kyrpides N."/>
            <person name="Mavromatis K."/>
            <person name="Ivanova N."/>
            <person name="Ovchinnikova G."/>
            <person name="Pagani I."/>
            <person name="Daligault H."/>
            <person name="Detter J.C."/>
            <person name="Han C."/>
            <person name="Land M."/>
            <person name="Hauser L."/>
            <person name="Markowitz V."/>
            <person name="Cheng J.-F."/>
            <person name="Hugenholtz P."/>
            <person name="Woyke T."/>
            <person name="Wu D."/>
            <person name="Verbarg S."/>
            <person name="Frueling A."/>
            <person name="Brambilla E."/>
            <person name="Klenk H.-P."/>
            <person name="Eisen J.A."/>
        </authorList>
    </citation>
    <scope>NUCLEOTIDE SEQUENCE</scope>
    <source>
        <strain>DSM 1100</strain>
    </source>
</reference>
<dbReference type="KEGG" id="hhy:Halhy_6541"/>
<reference evidence="5 6" key="1">
    <citation type="journal article" date="2011" name="Stand. Genomic Sci.">
        <title>Complete genome sequence of Haliscomenobacter hydrossis type strain (O).</title>
        <authorList>
            <consortium name="US DOE Joint Genome Institute (JGI-PGF)"/>
            <person name="Daligault H."/>
            <person name="Lapidus A."/>
            <person name="Zeytun A."/>
            <person name="Nolan M."/>
            <person name="Lucas S."/>
            <person name="Del Rio T.G."/>
            <person name="Tice H."/>
            <person name="Cheng J.F."/>
            <person name="Tapia R."/>
            <person name="Han C."/>
            <person name="Goodwin L."/>
            <person name="Pitluck S."/>
            <person name="Liolios K."/>
            <person name="Pagani I."/>
            <person name="Ivanova N."/>
            <person name="Huntemann M."/>
            <person name="Mavromatis K."/>
            <person name="Mikhailova N."/>
            <person name="Pati A."/>
            <person name="Chen A."/>
            <person name="Palaniappan K."/>
            <person name="Land M."/>
            <person name="Hauser L."/>
            <person name="Brambilla E.M."/>
            <person name="Rohde M."/>
            <person name="Verbarg S."/>
            <person name="Goker M."/>
            <person name="Bristow J."/>
            <person name="Eisen J.A."/>
            <person name="Markowitz V."/>
            <person name="Hugenholtz P."/>
            <person name="Kyrpides N.C."/>
            <person name="Klenk H.P."/>
            <person name="Woyke T."/>
        </authorList>
    </citation>
    <scope>NUCLEOTIDE SEQUENCE [LARGE SCALE GENOMIC DNA]</scope>
    <source>
        <strain evidence="6">ATCC 27775 / DSM 1100 / LMG 10767 / O</strain>
    </source>
</reference>
<dbReference type="SUPFAM" id="SSF52058">
    <property type="entry name" value="L domain-like"/>
    <property type="match status" value="1"/>
</dbReference>
<organism evidence="5 6">
    <name type="scientific">Haliscomenobacter hydrossis (strain ATCC 27775 / DSM 1100 / LMG 10767 / O)</name>
    <dbReference type="NCBI Taxonomy" id="760192"/>
    <lineage>
        <taxon>Bacteria</taxon>
        <taxon>Pseudomonadati</taxon>
        <taxon>Bacteroidota</taxon>
        <taxon>Saprospiria</taxon>
        <taxon>Saprospirales</taxon>
        <taxon>Haliscomenobacteraceae</taxon>
        <taxon>Haliscomenobacter</taxon>
    </lineage>
</organism>
<sequence length="741" mass="85659">MTFEVSHRINSVRKEKLKTLDLSYCKITSLPTELEELEWIEELNLNENKGLTDIKIVKKFKNLRILTIHNTGIYDLSPISELTNLKVLLAQNTPIQDLAPISNLVNLDTLLLQNTHIEALNPLVKLTLLRTLVLSNTRINDLEPLKGLINLTDLRIANTLVTSLFPIKSIIQKGVPIIFFGGISAGILINNCQLNTPPLEIAELGNEAILNYWEQVESQKGTVELYEAKLIIVGEGSTGKTTLFEKLKDPNHKVGNTPETHGINIHEGLPFQHPYIGENIFYANLWDFGGQDLQYMTHQFFLSPRALYVLMVDARRESPNLAYWFKIISLLGRESEDTKEKVKLLLVFNKRSNSTGLPQYQDILKLYDDSIEVHYQEVDFGVNDYRFENLQKAIQEHLVTLPIVKSQLPRLWKDVRDDLRTEAKKENYITSKRFAEICSKYNIDQEEDQWLLSGYLHQLGSLLHFQNDRGLRSYVILNPRWAVDGVYSFLTDEGILSNFGHFKDTEFIQLLAKKGYSREEADLILQLMTKNNFDICYEVSPGRYVAAQLLPDIAPEYPWFPQNVLQFRYQYSIMPKGLMSRLIVRLSEFLDRLVETDKQIVWKKGGVFRLKLREGECRVLLREDDAESKSGLRQIFIDVIGDANARKYALHKIRDAVEDLHRKWFRNIKVDEIIPCCCPECLVSDTPQLFKLDDMLKLRSRNMHIPVRCYESAEEVSTQLLLEGIYEQQEIQNKTYALDKF</sequence>
<dbReference type="PANTHER" id="PTHR46652:SF3">
    <property type="entry name" value="LEUCINE-RICH REPEAT-CONTAINING PROTEIN 9"/>
    <property type="match status" value="1"/>
</dbReference>